<feature type="domain" description="MurNAc-LAA" evidence="2">
    <location>
        <begin position="62"/>
        <end position="170"/>
    </location>
</feature>
<evidence type="ECO:0000313" key="3">
    <source>
        <dbReference type="EMBL" id="GEM01335.1"/>
    </source>
</evidence>
<dbReference type="AlphaFoldDB" id="A0A1I5NH46"/>
<proteinExistence type="predicted"/>
<dbReference type="Pfam" id="PF01520">
    <property type="entry name" value="Amidase_3"/>
    <property type="match status" value="1"/>
</dbReference>
<evidence type="ECO:0000313" key="4">
    <source>
        <dbReference type="EMBL" id="SFP21138.1"/>
    </source>
</evidence>
<evidence type="ECO:0000256" key="1">
    <source>
        <dbReference type="ARBA" id="ARBA00022801"/>
    </source>
</evidence>
<dbReference type="Gene3D" id="3.40.630.40">
    <property type="entry name" value="Zn-dependent exopeptidases"/>
    <property type="match status" value="1"/>
</dbReference>
<evidence type="ECO:0000313" key="5">
    <source>
        <dbReference type="Proteomes" id="UP000242243"/>
    </source>
</evidence>
<reference evidence="3 6" key="2">
    <citation type="submission" date="2019-07" db="EMBL/GenBank/DDBJ databases">
        <title>Whole genome shotgun sequence of Halolactibacillus halophilus NBRC 100868.</title>
        <authorList>
            <person name="Hosoyama A."/>
            <person name="Uohara A."/>
            <person name="Ohji S."/>
            <person name="Ichikawa N."/>
        </authorList>
    </citation>
    <scope>NUCLEOTIDE SEQUENCE [LARGE SCALE GENOMIC DNA]</scope>
    <source>
        <strain evidence="3 6">NBRC 100868</strain>
    </source>
</reference>
<dbReference type="SMART" id="SM00646">
    <property type="entry name" value="Ami_3"/>
    <property type="match status" value="1"/>
</dbReference>
<dbReference type="CDD" id="cd02696">
    <property type="entry name" value="MurNAc-LAA"/>
    <property type="match status" value="1"/>
</dbReference>
<evidence type="ECO:0000313" key="6">
    <source>
        <dbReference type="Proteomes" id="UP000321547"/>
    </source>
</evidence>
<protein>
    <submittedName>
        <fullName evidence="3 4">N-acetylmuramoyl-L-alanine amidase</fullName>
    </submittedName>
</protein>
<dbReference type="InterPro" id="IPR050695">
    <property type="entry name" value="N-acetylmuramoyl_amidase_3"/>
</dbReference>
<dbReference type="GO" id="GO:0008745">
    <property type="term" value="F:N-acetylmuramoyl-L-alanine amidase activity"/>
    <property type="evidence" value="ECO:0007669"/>
    <property type="project" value="InterPro"/>
</dbReference>
<dbReference type="PANTHER" id="PTHR30404">
    <property type="entry name" value="N-ACETYLMURAMOYL-L-ALANINE AMIDASE"/>
    <property type="match status" value="1"/>
</dbReference>
<accession>A0A1I5NH46</accession>
<dbReference type="STRING" id="306540.SAMN05421839_10948"/>
<keyword evidence="1" id="KW-0378">Hydrolase</keyword>
<dbReference type="GO" id="GO:0030288">
    <property type="term" value="C:outer membrane-bounded periplasmic space"/>
    <property type="evidence" value="ECO:0007669"/>
    <property type="project" value="TreeGrafter"/>
</dbReference>
<keyword evidence="6" id="KW-1185">Reference proteome</keyword>
<sequence>MRVFLDPGHGGDDPGACFKALKEKNLTLAIALRIRDQLASQKEVIIKLSRHTDETCSLSKRVKLAEGFKADLYVSIHINAGGGSGFESFRYLKTGKDTVELHQLFHRTMIETLQVTNRGLKRGDFYVLRQTSMAAVLTESLFIDHPSDYENLMKPSMIDRIVKAHVLAILSIKNKDVNKGSFVCGSFQSEALAQKRGRELIAADFQVRIKSISVKGAPFYRVMVNETGDTKAKLQLLGYDAFKVN</sequence>
<dbReference type="InterPro" id="IPR007730">
    <property type="entry name" value="SPOR-like_dom"/>
</dbReference>
<name>A0A1I5NH46_9BACI</name>
<dbReference type="Pfam" id="PF05036">
    <property type="entry name" value="SPOR"/>
    <property type="match status" value="1"/>
</dbReference>
<organism evidence="4 5">
    <name type="scientific">Halolactibacillus halophilus</name>
    <dbReference type="NCBI Taxonomy" id="306540"/>
    <lineage>
        <taxon>Bacteria</taxon>
        <taxon>Bacillati</taxon>
        <taxon>Bacillota</taxon>
        <taxon>Bacilli</taxon>
        <taxon>Bacillales</taxon>
        <taxon>Bacillaceae</taxon>
        <taxon>Halolactibacillus</taxon>
    </lineage>
</organism>
<dbReference type="EMBL" id="BJWI01000008">
    <property type="protein sequence ID" value="GEM01335.1"/>
    <property type="molecule type" value="Genomic_DNA"/>
</dbReference>
<evidence type="ECO:0000259" key="2">
    <source>
        <dbReference type="SMART" id="SM00646"/>
    </source>
</evidence>
<dbReference type="RefSeq" id="WP_089831047.1">
    <property type="nucleotide sequence ID" value="NZ_BJWI01000008.1"/>
</dbReference>
<dbReference type="GO" id="GO:0042834">
    <property type="term" value="F:peptidoglycan binding"/>
    <property type="evidence" value="ECO:0007669"/>
    <property type="project" value="InterPro"/>
</dbReference>
<gene>
    <name evidence="3" type="primary">cwlC</name>
    <name evidence="3" type="ORF">HHA03_08670</name>
    <name evidence="4" type="ORF">SAMN05421839_10948</name>
</gene>
<reference evidence="4 5" key="1">
    <citation type="submission" date="2016-10" db="EMBL/GenBank/DDBJ databases">
        <authorList>
            <person name="de Groot N.N."/>
        </authorList>
    </citation>
    <scope>NUCLEOTIDE SEQUENCE [LARGE SCALE GENOMIC DNA]</scope>
    <source>
        <strain evidence="4 5">DSM 17073</strain>
    </source>
</reference>
<dbReference type="InterPro" id="IPR002508">
    <property type="entry name" value="MurNAc-LAA_cat"/>
</dbReference>
<dbReference type="PANTHER" id="PTHR30404:SF0">
    <property type="entry name" value="N-ACETYLMURAMOYL-L-ALANINE AMIDASE AMIC"/>
    <property type="match status" value="1"/>
</dbReference>
<dbReference type="GO" id="GO:0009253">
    <property type="term" value="P:peptidoglycan catabolic process"/>
    <property type="evidence" value="ECO:0007669"/>
    <property type="project" value="InterPro"/>
</dbReference>
<dbReference type="Proteomes" id="UP000321547">
    <property type="component" value="Unassembled WGS sequence"/>
</dbReference>
<dbReference type="Proteomes" id="UP000242243">
    <property type="component" value="Unassembled WGS sequence"/>
</dbReference>
<dbReference type="OrthoDB" id="9763643at2"/>
<dbReference type="EMBL" id="FOXC01000009">
    <property type="protein sequence ID" value="SFP21138.1"/>
    <property type="molecule type" value="Genomic_DNA"/>
</dbReference>
<dbReference type="SUPFAM" id="SSF53187">
    <property type="entry name" value="Zn-dependent exopeptidases"/>
    <property type="match status" value="1"/>
</dbReference>